<reference evidence="2 3" key="1">
    <citation type="submission" date="2024-01" db="EMBL/GenBank/DDBJ databases">
        <title>A draft genome for the cacao thread blight pathogen Marasmiellus scandens.</title>
        <authorList>
            <person name="Baruah I.K."/>
            <person name="Leung J."/>
            <person name="Bukari Y."/>
            <person name="Amoako-Attah I."/>
            <person name="Meinhardt L.W."/>
            <person name="Bailey B.A."/>
            <person name="Cohen S.P."/>
        </authorList>
    </citation>
    <scope>NUCLEOTIDE SEQUENCE [LARGE SCALE GENOMIC DNA]</scope>
    <source>
        <strain evidence="2 3">GH-19</strain>
    </source>
</reference>
<gene>
    <name evidence="2" type="ORF">VKT23_006235</name>
</gene>
<dbReference type="Pfam" id="PF20236">
    <property type="entry name" value="DUF6593"/>
    <property type="match status" value="1"/>
</dbReference>
<accession>A0ABR1JMV0</accession>
<evidence type="ECO:0000313" key="2">
    <source>
        <dbReference type="EMBL" id="KAK7464074.1"/>
    </source>
</evidence>
<comment type="caution">
    <text evidence="2">The sequence shown here is derived from an EMBL/GenBank/DDBJ whole genome shotgun (WGS) entry which is preliminary data.</text>
</comment>
<keyword evidence="3" id="KW-1185">Reference proteome</keyword>
<name>A0ABR1JMV0_9AGAR</name>
<evidence type="ECO:0000313" key="3">
    <source>
        <dbReference type="Proteomes" id="UP001498398"/>
    </source>
</evidence>
<evidence type="ECO:0000259" key="1">
    <source>
        <dbReference type="Pfam" id="PF20236"/>
    </source>
</evidence>
<organism evidence="2 3">
    <name type="scientific">Marasmiellus scandens</name>
    <dbReference type="NCBI Taxonomy" id="2682957"/>
    <lineage>
        <taxon>Eukaryota</taxon>
        <taxon>Fungi</taxon>
        <taxon>Dikarya</taxon>
        <taxon>Basidiomycota</taxon>
        <taxon>Agaricomycotina</taxon>
        <taxon>Agaricomycetes</taxon>
        <taxon>Agaricomycetidae</taxon>
        <taxon>Agaricales</taxon>
        <taxon>Marasmiineae</taxon>
        <taxon>Omphalotaceae</taxon>
        <taxon>Marasmiellus</taxon>
    </lineage>
</organism>
<feature type="domain" description="DUF6593" evidence="1">
    <location>
        <begin position="17"/>
        <end position="187"/>
    </location>
</feature>
<protein>
    <recommendedName>
        <fullName evidence="1">DUF6593 domain-containing protein</fullName>
    </recommendedName>
</protein>
<proteinExistence type="predicted"/>
<dbReference type="Proteomes" id="UP001498398">
    <property type="component" value="Unassembled WGS sequence"/>
</dbReference>
<dbReference type="InterPro" id="IPR046528">
    <property type="entry name" value="DUF6593"/>
</dbReference>
<dbReference type="EMBL" id="JBANRG010000008">
    <property type="protein sequence ID" value="KAK7464074.1"/>
    <property type="molecule type" value="Genomic_DNA"/>
</dbReference>
<sequence>MKELTFSSTKDILLSGDLLNTDIIDSKSGQPVYNLHTPEKSGLKGLNTMDSFTVCIDKYDVNGGNRELVAMVEKHMLHSDVIKMYSMGTDREIKPLDWIEKKNKLEFTNPWDGKTYQWHCEGQIFQLVKKADSASEVATFKQGERTSLGERLATGQDKPEQRWTTPALMVNAEESLDLIISSFVYYAKIKIDSMGGSASIQTGVYSAGIGGTGSVVTGVS</sequence>